<proteinExistence type="predicted"/>
<protein>
    <recommendedName>
        <fullName evidence="4">Flagellin-like protein</fullName>
    </recommendedName>
</protein>
<organism evidence="2 3">
    <name type="scientific">Saccharothrix longispora</name>
    <dbReference type="NCBI Taxonomy" id="33920"/>
    <lineage>
        <taxon>Bacteria</taxon>
        <taxon>Bacillati</taxon>
        <taxon>Actinomycetota</taxon>
        <taxon>Actinomycetes</taxon>
        <taxon>Pseudonocardiales</taxon>
        <taxon>Pseudonocardiaceae</taxon>
        <taxon>Saccharothrix</taxon>
    </lineage>
</organism>
<evidence type="ECO:0000256" key="1">
    <source>
        <dbReference type="SAM" id="Phobius"/>
    </source>
</evidence>
<comment type="caution">
    <text evidence="2">The sequence shown here is derived from an EMBL/GenBank/DDBJ whole genome shotgun (WGS) entry which is preliminary data.</text>
</comment>
<keyword evidence="1" id="KW-1133">Transmembrane helix</keyword>
<accession>A0ABU1PRQ7</accession>
<sequence>MLGEGDAPGVGMAKKRGSGVAPYVALLVAVIIFVPPVREFFADLVAPLVQLVQDSFQG</sequence>
<keyword evidence="1" id="KW-0812">Transmembrane</keyword>
<name>A0ABU1PRQ7_9PSEU</name>
<evidence type="ECO:0008006" key="4">
    <source>
        <dbReference type="Google" id="ProtNLM"/>
    </source>
</evidence>
<gene>
    <name evidence="2" type="ORF">J2S66_001712</name>
</gene>
<keyword evidence="3" id="KW-1185">Reference proteome</keyword>
<reference evidence="2 3" key="1">
    <citation type="submission" date="2023-07" db="EMBL/GenBank/DDBJ databases">
        <title>Sequencing the genomes of 1000 actinobacteria strains.</title>
        <authorList>
            <person name="Klenk H.-P."/>
        </authorList>
    </citation>
    <scope>NUCLEOTIDE SEQUENCE [LARGE SCALE GENOMIC DNA]</scope>
    <source>
        <strain evidence="2 3">DSM 43749</strain>
    </source>
</reference>
<dbReference type="Proteomes" id="UP001268819">
    <property type="component" value="Unassembled WGS sequence"/>
</dbReference>
<keyword evidence="1" id="KW-0472">Membrane</keyword>
<feature type="transmembrane region" description="Helical" evidence="1">
    <location>
        <begin position="20"/>
        <end position="37"/>
    </location>
</feature>
<dbReference type="RefSeq" id="WP_310305942.1">
    <property type="nucleotide sequence ID" value="NZ_BAAAXB010000001.1"/>
</dbReference>
<evidence type="ECO:0000313" key="3">
    <source>
        <dbReference type="Proteomes" id="UP001268819"/>
    </source>
</evidence>
<evidence type="ECO:0000313" key="2">
    <source>
        <dbReference type="EMBL" id="MDR6593328.1"/>
    </source>
</evidence>
<dbReference type="EMBL" id="JAVDSG010000001">
    <property type="protein sequence ID" value="MDR6593328.1"/>
    <property type="molecule type" value="Genomic_DNA"/>
</dbReference>